<keyword evidence="3" id="KW-1185">Reference proteome</keyword>
<gene>
    <name evidence="2" type="ORF">AKJ09_01819</name>
</gene>
<name>A0A0K1PNN2_9BACT</name>
<dbReference type="PATRIC" id="fig|1391654.3.peg.1837"/>
<evidence type="ECO:0000313" key="2">
    <source>
        <dbReference type="EMBL" id="AKU95155.1"/>
    </source>
</evidence>
<accession>A0A0K1PNN2</accession>
<feature type="signal peptide" evidence="1">
    <location>
        <begin position="1"/>
        <end position="26"/>
    </location>
</feature>
<dbReference type="Proteomes" id="UP000064967">
    <property type="component" value="Chromosome"/>
</dbReference>
<proteinExistence type="predicted"/>
<sequence length="291" mass="32412">MRIHFSMAAMAAIAGFLVLQARPAVADDSYDVAADRDRRAAKARGELGARTSVTTVEGVFVLIGPPGFQGAGFDQSVALVRNAMAGYLNGRFDRKPSEAISVYLFPNAQGYERFCKARYGAPCIAHYGFYHPADRSMVMNAGLGLGTLTHELVHPLVESDFPRAPTWLNEGIASVFEQPVIPRPGEIHGAKNWRHPRLRRALTSAEKEHARLDVLFGMADETFRDDAEDLHYAMARYVCQWLDERGKLWPFYRRWRDTVAVDPTGEKAFEAVLGMTPAAANTPWTKWVLTI</sequence>
<dbReference type="AlphaFoldDB" id="A0A0K1PNN2"/>
<keyword evidence="1" id="KW-0732">Signal</keyword>
<protein>
    <submittedName>
        <fullName evidence="2">Glycogen branching enzyme</fullName>
    </submittedName>
</protein>
<organism evidence="2 3">
    <name type="scientific">Labilithrix luteola</name>
    <dbReference type="NCBI Taxonomy" id="1391654"/>
    <lineage>
        <taxon>Bacteria</taxon>
        <taxon>Pseudomonadati</taxon>
        <taxon>Myxococcota</taxon>
        <taxon>Polyangia</taxon>
        <taxon>Polyangiales</taxon>
        <taxon>Labilitrichaceae</taxon>
        <taxon>Labilithrix</taxon>
    </lineage>
</organism>
<dbReference type="EMBL" id="CP012333">
    <property type="protein sequence ID" value="AKU95155.1"/>
    <property type="molecule type" value="Genomic_DNA"/>
</dbReference>
<dbReference type="STRING" id="1391654.AKJ09_01819"/>
<reference evidence="2 3" key="1">
    <citation type="submission" date="2015-08" db="EMBL/GenBank/DDBJ databases">
        <authorList>
            <person name="Babu N.S."/>
            <person name="Beckwith C.J."/>
            <person name="Beseler K.G."/>
            <person name="Brison A."/>
            <person name="Carone J.V."/>
            <person name="Caskin T.P."/>
            <person name="Diamond M."/>
            <person name="Durham M.E."/>
            <person name="Foxe J.M."/>
            <person name="Go M."/>
            <person name="Henderson B.A."/>
            <person name="Jones I.B."/>
            <person name="McGettigan J.A."/>
            <person name="Micheletti S.J."/>
            <person name="Nasrallah M.E."/>
            <person name="Ortiz D."/>
            <person name="Piller C.R."/>
            <person name="Privatt S.R."/>
            <person name="Schneider S.L."/>
            <person name="Sharp S."/>
            <person name="Smith T.C."/>
            <person name="Stanton J.D."/>
            <person name="Ullery H.E."/>
            <person name="Wilson R.J."/>
            <person name="Serrano M.G."/>
            <person name="Buck G."/>
            <person name="Lee V."/>
            <person name="Wang Y."/>
            <person name="Carvalho R."/>
            <person name="Voegtly L."/>
            <person name="Shi R."/>
            <person name="Duckworth R."/>
            <person name="Johnson A."/>
            <person name="Loviza R."/>
            <person name="Walstead R."/>
            <person name="Shah Z."/>
            <person name="Kiflezghi M."/>
            <person name="Wade K."/>
            <person name="Ball S.L."/>
            <person name="Bradley K.W."/>
            <person name="Asai D.J."/>
            <person name="Bowman C.A."/>
            <person name="Russell D.A."/>
            <person name="Pope W.H."/>
            <person name="Jacobs-Sera D."/>
            <person name="Hendrix R.W."/>
            <person name="Hatfull G.F."/>
        </authorList>
    </citation>
    <scope>NUCLEOTIDE SEQUENCE [LARGE SCALE GENOMIC DNA]</scope>
    <source>
        <strain evidence="2 3">DSM 27648</strain>
    </source>
</reference>
<evidence type="ECO:0000256" key="1">
    <source>
        <dbReference type="SAM" id="SignalP"/>
    </source>
</evidence>
<feature type="chain" id="PRO_5005465791" evidence="1">
    <location>
        <begin position="27"/>
        <end position="291"/>
    </location>
</feature>
<evidence type="ECO:0000313" key="3">
    <source>
        <dbReference type="Proteomes" id="UP000064967"/>
    </source>
</evidence>
<dbReference type="KEGG" id="llu:AKJ09_01819"/>